<dbReference type="Pfam" id="PF02779">
    <property type="entry name" value="Transket_pyr"/>
    <property type="match status" value="1"/>
</dbReference>
<dbReference type="AlphaFoldDB" id="A0A7T4R3W1"/>
<dbReference type="SUPFAM" id="SSF52922">
    <property type="entry name" value="TK C-terminal domain-like"/>
    <property type="match status" value="1"/>
</dbReference>
<evidence type="ECO:0000313" key="9">
    <source>
        <dbReference type="Proteomes" id="UP000596063"/>
    </source>
</evidence>
<dbReference type="PANTHER" id="PTHR43257">
    <property type="entry name" value="PYRUVATE DEHYDROGENASE E1 COMPONENT BETA SUBUNIT"/>
    <property type="match status" value="1"/>
</dbReference>
<dbReference type="SMART" id="SM00861">
    <property type="entry name" value="Transket_pyr"/>
    <property type="match status" value="1"/>
</dbReference>
<gene>
    <name evidence="8" type="ORF">I6N98_09095</name>
</gene>
<evidence type="ECO:0000256" key="3">
    <source>
        <dbReference type="ARBA" id="ARBA00023002"/>
    </source>
</evidence>
<dbReference type="InterPro" id="IPR029061">
    <property type="entry name" value="THDP-binding"/>
</dbReference>
<evidence type="ECO:0000256" key="1">
    <source>
        <dbReference type="ARBA" id="ARBA00001964"/>
    </source>
</evidence>
<dbReference type="RefSeq" id="WP_198571447.1">
    <property type="nucleotide sequence ID" value="NZ_CP066167.1"/>
</dbReference>
<dbReference type="SUPFAM" id="SSF52518">
    <property type="entry name" value="Thiamin diphosphate-binding fold (THDP-binding)"/>
    <property type="match status" value="1"/>
</dbReference>
<evidence type="ECO:0000256" key="5">
    <source>
        <dbReference type="ARBA" id="ARBA00070795"/>
    </source>
</evidence>
<dbReference type="Gene3D" id="3.40.50.970">
    <property type="match status" value="1"/>
</dbReference>
<keyword evidence="3" id="KW-0560">Oxidoreductase</keyword>
<dbReference type="CDD" id="cd07036">
    <property type="entry name" value="TPP_PYR_E1-PDHc-beta_like"/>
    <property type="match status" value="1"/>
</dbReference>
<evidence type="ECO:0000256" key="2">
    <source>
        <dbReference type="ARBA" id="ARBA00002859"/>
    </source>
</evidence>
<dbReference type="NCBIfam" id="NF006667">
    <property type="entry name" value="PRK09212.1"/>
    <property type="match status" value="1"/>
</dbReference>
<protein>
    <recommendedName>
        <fullName evidence="5">2-oxoisovalerate dehydrogenase subunit beta</fullName>
    </recommendedName>
    <alternativeName>
        <fullName evidence="6">Branched-chain alpha-keto acid dehydrogenase E1 component beta chain</fullName>
    </alternativeName>
</protein>
<comment type="function">
    <text evidence="2">The branched-chain alpha-keto dehydrogenase complex catalyzes the overall conversion of alpha-keto acids to acyl-CoA and CO(2). It contains multiple copies of three enzymatic components: branched-chain alpha-keto acid decarboxylase (E1), lipoamide acyltransferase (E2) and lipoamide dehydrogenase (E3).</text>
</comment>
<dbReference type="InterPro" id="IPR005475">
    <property type="entry name" value="Transketolase-like_Pyr-bd"/>
</dbReference>
<dbReference type="GO" id="GO:0016491">
    <property type="term" value="F:oxidoreductase activity"/>
    <property type="evidence" value="ECO:0007669"/>
    <property type="project" value="UniProtKB-KW"/>
</dbReference>
<dbReference type="InterPro" id="IPR033248">
    <property type="entry name" value="Transketolase_C"/>
</dbReference>
<evidence type="ECO:0000256" key="4">
    <source>
        <dbReference type="ARBA" id="ARBA00023052"/>
    </source>
</evidence>
<dbReference type="KEGG" id="snan:I6N98_09095"/>
<keyword evidence="9" id="KW-1185">Reference proteome</keyword>
<dbReference type="FunFam" id="3.40.50.970:FF:000001">
    <property type="entry name" value="Pyruvate dehydrogenase E1 beta subunit"/>
    <property type="match status" value="1"/>
</dbReference>
<reference evidence="8 9" key="1">
    <citation type="submission" date="2020-12" db="EMBL/GenBank/DDBJ databases">
        <authorList>
            <person name="Shan Y."/>
        </authorList>
    </citation>
    <scope>NUCLEOTIDE SEQUENCE [LARGE SCALE GENOMIC DNA]</scope>
    <source>
        <strain evidence="9">csc3.9</strain>
    </source>
</reference>
<feature type="domain" description="Transketolase-like pyrimidine-binding" evidence="7">
    <location>
        <begin position="5"/>
        <end position="182"/>
    </location>
</feature>
<evidence type="ECO:0000256" key="6">
    <source>
        <dbReference type="ARBA" id="ARBA00082400"/>
    </source>
</evidence>
<dbReference type="Pfam" id="PF02780">
    <property type="entry name" value="Transketolase_C"/>
    <property type="match status" value="1"/>
</dbReference>
<organism evidence="8 9">
    <name type="scientific">Spongiibacter nanhainus</name>
    <dbReference type="NCBI Taxonomy" id="2794344"/>
    <lineage>
        <taxon>Bacteria</taxon>
        <taxon>Pseudomonadati</taxon>
        <taxon>Pseudomonadota</taxon>
        <taxon>Gammaproteobacteria</taxon>
        <taxon>Cellvibrionales</taxon>
        <taxon>Spongiibacteraceae</taxon>
        <taxon>Spongiibacter</taxon>
    </lineage>
</organism>
<name>A0A7T4R3W1_9GAMM</name>
<keyword evidence="4" id="KW-0786">Thiamine pyrophosphate</keyword>
<dbReference type="EMBL" id="CP066167">
    <property type="protein sequence ID" value="QQD19966.1"/>
    <property type="molecule type" value="Genomic_DNA"/>
</dbReference>
<evidence type="ECO:0000313" key="8">
    <source>
        <dbReference type="EMBL" id="QQD19966.1"/>
    </source>
</evidence>
<comment type="cofactor">
    <cofactor evidence="1">
        <name>thiamine diphosphate</name>
        <dbReference type="ChEBI" id="CHEBI:58937"/>
    </cofactor>
</comment>
<dbReference type="PANTHER" id="PTHR43257:SF2">
    <property type="entry name" value="PYRUVATE DEHYDROGENASE E1 COMPONENT SUBUNIT BETA"/>
    <property type="match status" value="1"/>
</dbReference>
<sequence>MPKNENIISAVNRALSYALENDKDVFLMGEDIADEEGGGVLKVTHGLSSKYGADRVLSTPISEMAFTGAGVGAAIAGMKPVVEIMLMNFTAVCMDQITNHAAKIRYMSGGQTSVPMVIRTMTGSGFQTGGQHSDFLEAWFCHTPGLKVVMPSNAKDAYGLLLSAINDPDPVIYIEHTASYWNEGEAAEDGELIPIGKANIVKEGNDITLIGYSRSMMEISMVASKLQGEGISCEVIDLRTVSPIDYDTVVKSVKKTGRALIAHEAVKSFGVGAEVSATIQERAFKYLKAPVARVASKDTPVPFAKNLETEFTYALSDIENAVLSCMNYVESDK</sequence>
<evidence type="ECO:0000259" key="7">
    <source>
        <dbReference type="SMART" id="SM00861"/>
    </source>
</evidence>
<dbReference type="Proteomes" id="UP000596063">
    <property type="component" value="Chromosome"/>
</dbReference>
<dbReference type="InterPro" id="IPR009014">
    <property type="entry name" value="Transketo_C/PFOR_II"/>
</dbReference>
<dbReference type="Gene3D" id="3.40.50.920">
    <property type="match status" value="1"/>
</dbReference>
<proteinExistence type="predicted"/>
<accession>A0A7T4R3W1</accession>
<dbReference type="FunFam" id="3.40.50.920:FF:000001">
    <property type="entry name" value="Pyruvate dehydrogenase E1 beta subunit"/>
    <property type="match status" value="1"/>
</dbReference>